<protein>
    <submittedName>
        <fullName evidence="1">Uncharacterized protein</fullName>
    </submittedName>
</protein>
<name>A0ABQ2PPS4_9NEIS</name>
<dbReference type="Pfam" id="PF19788">
    <property type="entry name" value="DUF6272"/>
    <property type="match status" value="1"/>
</dbReference>
<evidence type="ECO:0000313" key="1">
    <source>
        <dbReference type="EMBL" id="GGP27201.1"/>
    </source>
</evidence>
<dbReference type="EMBL" id="BMLY01000005">
    <property type="protein sequence ID" value="GGP27201.1"/>
    <property type="molecule type" value="Genomic_DNA"/>
</dbReference>
<accession>A0ABQ2PPS4</accession>
<sequence length="198" mass="22510">MNQPELAPLSEHTMIYQQYRDFCEAARQRHVIFYYVGYFSQHIVGAMADALKLRLEVSGLAGPTRRKLFSSFVEMAQNIIHYSDDSLTPPDLDNHEVRHGSVCIGIENDQYYLLCANPIKRGLEATLRQTVEPLRTMTLEEIKQAYKEALRSESPVDSKGAGVGFLTMARDASEPLEFEFVPMPGEPDRSMFYIKAII</sequence>
<dbReference type="NCBIfam" id="NF038262">
    <property type="entry name" value="SiaB_fam_kinase"/>
    <property type="match status" value="1"/>
</dbReference>
<dbReference type="InterPro" id="IPR046239">
    <property type="entry name" value="DUF6272"/>
</dbReference>
<keyword evidence="2" id="KW-1185">Reference proteome</keyword>
<dbReference type="RefSeq" id="WP_229679198.1">
    <property type="nucleotide sequence ID" value="NZ_BMLY01000005.1"/>
</dbReference>
<proteinExistence type="predicted"/>
<comment type="caution">
    <text evidence="1">The sequence shown here is derived from an EMBL/GenBank/DDBJ whole genome shotgun (WGS) entry which is preliminary data.</text>
</comment>
<dbReference type="Proteomes" id="UP000621859">
    <property type="component" value="Unassembled WGS sequence"/>
</dbReference>
<gene>
    <name evidence="1" type="ORF">GCM10010971_30200</name>
</gene>
<organism evidence="1 2">
    <name type="scientific">Silvimonas amylolytica</name>
    <dbReference type="NCBI Taxonomy" id="449663"/>
    <lineage>
        <taxon>Bacteria</taxon>
        <taxon>Pseudomonadati</taxon>
        <taxon>Pseudomonadota</taxon>
        <taxon>Betaproteobacteria</taxon>
        <taxon>Neisseriales</taxon>
        <taxon>Chitinibacteraceae</taxon>
        <taxon>Silvimonas</taxon>
    </lineage>
</organism>
<evidence type="ECO:0000313" key="2">
    <source>
        <dbReference type="Proteomes" id="UP000621859"/>
    </source>
</evidence>
<reference evidence="2" key="1">
    <citation type="journal article" date="2019" name="Int. J. Syst. Evol. Microbiol.">
        <title>The Global Catalogue of Microorganisms (GCM) 10K type strain sequencing project: providing services to taxonomists for standard genome sequencing and annotation.</title>
        <authorList>
            <consortium name="The Broad Institute Genomics Platform"/>
            <consortium name="The Broad Institute Genome Sequencing Center for Infectious Disease"/>
            <person name="Wu L."/>
            <person name="Ma J."/>
        </authorList>
    </citation>
    <scope>NUCLEOTIDE SEQUENCE [LARGE SCALE GENOMIC DNA]</scope>
    <source>
        <strain evidence="2">CGMCC 1.8860</strain>
    </source>
</reference>